<keyword evidence="8" id="KW-1185">Reference proteome</keyword>
<sequence>MENYLLFIIVSIFLILLPGPDMALATRNTLLYGRFVGLSTITGTSTALLIHTIAAALGLSALLVQSTLLFSLFKYIGALYLAYIGIRTLLSLKKQTATQMNGRSMFSKKYLSKKAGYFQGFLTNLTNPKVVVFFLTFLPQFIRPSNHSIAPFFVLGITHIIINLILFSAYVLLIGTFSQWMQKPIVQWIIQSVTGLILIGFGIHLALWAIR</sequence>
<dbReference type="EMBL" id="JBHUMQ010000028">
    <property type="protein sequence ID" value="MFD2694589.1"/>
    <property type="molecule type" value="Genomic_DNA"/>
</dbReference>
<keyword evidence="2" id="KW-1003">Cell membrane</keyword>
<name>A0ABW5S694_9BACL</name>
<proteinExistence type="predicted"/>
<protein>
    <submittedName>
        <fullName evidence="7">LysE family translocator</fullName>
    </submittedName>
</protein>
<feature type="transmembrane region" description="Helical" evidence="6">
    <location>
        <begin position="35"/>
        <end position="59"/>
    </location>
</feature>
<feature type="transmembrane region" description="Helical" evidence="6">
    <location>
        <begin position="117"/>
        <end position="138"/>
    </location>
</feature>
<feature type="transmembrane region" description="Helical" evidence="6">
    <location>
        <begin position="150"/>
        <end position="173"/>
    </location>
</feature>
<dbReference type="RefSeq" id="WP_253063501.1">
    <property type="nucleotide sequence ID" value="NZ_JAMXWM010000021.1"/>
</dbReference>
<reference evidence="8" key="1">
    <citation type="journal article" date="2019" name="Int. J. Syst. Evol. Microbiol.">
        <title>The Global Catalogue of Microorganisms (GCM) 10K type strain sequencing project: providing services to taxonomists for standard genome sequencing and annotation.</title>
        <authorList>
            <consortium name="The Broad Institute Genomics Platform"/>
            <consortium name="The Broad Institute Genome Sequencing Center for Infectious Disease"/>
            <person name="Wu L."/>
            <person name="Ma J."/>
        </authorList>
    </citation>
    <scope>NUCLEOTIDE SEQUENCE [LARGE SCALE GENOMIC DNA]</scope>
    <source>
        <strain evidence="8">TISTR 2466</strain>
    </source>
</reference>
<evidence type="ECO:0000256" key="4">
    <source>
        <dbReference type="ARBA" id="ARBA00022989"/>
    </source>
</evidence>
<gene>
    <name evidence="7" type="ORF">ACFSUE_13285</name>
</gene>
<evidence type="ECO:0000256" key="2">
    <source>
        <dbReference type="ARBA" id="ARBA00022475"/>
    </source>
</evidence>
<evidence type="ECO:0000256" key="3">
    <source>
        <dbReference type="ARBA" id="ARBA00022692"/>
    </source>
</evidence>
<dbReference type="PANTHER" id="PTHR30086">
    <property type="entry name" value="ARGININE EXPORTER PROTEIN ARGO"/>
    <property type="match status" value="1"/>
</dbReference>
<accession>A0ABW5S694</accession>
<keyword evidence="3 6" id="KW-0812">Transmembrane</keyword>
<dbReference type="Proteomes" id="UP001597399">
    <property type="component" value="Unassembled WGS sequence"/>
</dbReference>
<dbReference type="InterPro" id="IPR001123">
    <property type="entry name" value="LeuE-type"/>
</dbReference>
<dbReference type="PIRSF" id="PIRSF006324">
    <property type="entry name" value="LeuE"/>
    <property type="match status" value="1"/>
</dbReference>
<dbReference type="PANTHER" id="PTHR30086:SF20">
    <property type="entry name" value="ARGININE EXPORTER PROTEIN ARGO-RELATED"/>
    <property type="match status" value="1"/>
</dbReference>
<evidence type="ECO:0000313" key="8">
    <source>
        <dbReference type="Proteomes" id="UP001597399"/>
    </source>
</evidence>
<evidence type="ECO:0000256" key="1">
    <source>
        <dbReference type="ARBA" id="ARBA00004651"/>
    </source>
</evidence>
<evidence type="ECO:0000256" key="6">
    <source>
        <dbReference type="SAM" id="Phobius"/>
    </source>
</evidence>
<evidence type="ECO:0000313" key="7">
    <source>
        <dbReference type="EMBL" id="MFD2694589.1"/>
    </source>
</evidence>
<comment type="subcellular location">
    <subcellularLocation>
        <location evidence="1">Cell membrane</location>
        <topology evidence="1">Multi-pass membrane protein</topology>
    </subcellularLocation>
</comment>
<organism evidence="7 8">
    <name type="scientific">Sporolactobacillus shoreicorticis</name>
    <dbReference type="NCBI Taxonomy" id="1923877"/>
    <lineage>
        <taxon>Bacteria</taxon>
        <taxon>Bacillati</taxon>
        <taxon>Bacillota</taxon>
        <taxon>Bacilli</taxon>
        <taxon>Bacillales</taxon>
        <taxon>Sporolactobacillaceae</taxon>
        <taxon>Sporolactobacillus</taxon>
    </lineage>
</organism>
<keyword evidence="5 6" id="KW-0472">Membrane</keyword>
<keyword evidence="4 6" id="KW-1133">Transmembrane helix</keyword>
<feature type="transmembrane region" description="Helical" evidence="6">
    <location>
        <begin position="66"/>
        <end position="86"/>
    </location>
</feature>
<dbReference type="Pfam" id="PF01810">
    <property type="entry name" value="LysE"/>
    <property type="match status" value="1"/>
</dbReference>
<feature type="transmembrane region" description="Helical" evidence="6">
    <location>
        <begin position="185"/>
        <end position="210"/>
    </location>
</feature>
<evidence type="ECO:0000256" key="5">
    <source>
        <dbReference type="ARBA" id="ARBA00023136"/>
    </source>
</evidence>
<comment type="caution">
    <text evidence="7">The sequence shown here is derived from an EMBL/GenBank/DDBJ whole genome shotgun (WGS) entry which is preliminary data.</text>
</comment>